<dbReference type="Proteomes" id="UP000516764">
    <property type="component" value="Chromosome"/>
</dbReference>
<sequence length="184" mass="22162">MKICAFDFDGTLIKNDSIKLFCRWVSNNQLEFLIVYHLYFRFILLFKDYNLKFTRVAFFHKLYKKRKLDIQEFTKILLKDQFEDSENIINEMKKEYKVIIVSASFDFILSDYSDYYGINLFANSLNNKQDLNFSNKVYTIKSNFKKEDILEVAYGNSEGDFDMLESSKQAYFRYKNGKILKWQK</sequence>
<proteinExistence type="predicted"/>
<dbReference type="InterPro" id="IPR023214">
    <property type="entry name" value="HAD_sf"/>
</dbReference>
<evidence type="ECO:0000313" key="1">
    <source>
        <dbReference type="EMBL" id="QOD62074.1"/>
    </source>
</evidence>
<keyword evidence="2" id="KW-1185">Reference proteome</keyword>
<gene>
    <name evidence="1" type="ORF">H9I45_06405</name>
</gene>
<name>A0A7L8AJC8_9FLAO</name>
<dbReference type="KEGG" id="phal:H9I45_06405"/>
<evidence type="ECO:0000313" key="2">
    <source>
        <dbReference type="Proteomes" id="UP000516764"/>
    </source>
</evidence>
<dbReference type="EMBL" id="CP061813">
    <property type="protein sequence ID" value="QOD62074.1"/>
    <property type="molecule type" value="Genomic_DNA"/>
</dbReference>
<dbReference type="Pfam" id="PF12710">
    <property type="entry name" value="HAD"/>
    <property type="match status" value="1"/>
</dbReference>
<organism evidence="1 2">
    <name type="scientific">Polaribacter haliotis</name>
    <dbReference type="NCBI Taxonomy" id="1888915"/>
    <lineage>
        <taxon>Bacteria</taxon>
        <taxon>Pseudomonadati</taxon>
        <taxon>Bacteroidota</taxon>
        <taxon>Flavobacteriia</taxon>
        <taxon>Flavobacteriales</taxon>
        <taxon>Flavobacteriaceae</taxon>
    </lineage>
</organism>
<dbReference type="AlphaFoldDB" id="A0A7L8AJC8"/>
<protein>
    <submittedName>
        <fullName evidence="1">HAD-IB family phosphatase</fullName>
    </submittedName>
</protein>
<dbReference type="RefSeq" id="WP_088353252.1">
    <property type="nucleotide sequence ID" value="NZ_CP061813.1"/>
</dbReference>
<dbReference type="InterPro" id="IPR036412">
    <property type="entry name" value="HAD-like_sf"/>
</dbReference>
<dbReference type="Gene3D" id="3.40.50.1000">
    <property type="entry name" value="HAD superfamily/HAD-like"/>
    <property type="match status" value="1"/>
</dbReference>
<reference evidence="1 2" key="1">
    <citation type="journal article" date="2016" name="Int. J. Syst. Evol. Microbiol.">
        <title>Polaribacter haliotis sp. nov., isolated from the gut of abalone Haliotis discus hannai.</title>
        <authorList>
            <person name="Kim Y.O."/>
            <person name="Park I.S."/>
            <person name="Park S."/>
            <person name="Nam B.H."/>
            <person name="Park J.M."/>
            <person name="Kim D.G."/>
            <person name="Yoon J.H."/>
        </authorList>
    </citation>
    <scope>NUCLEOTIDE SEQUENCE [LARGE SCALE GENOMIC DNA]</scope>
    <source>
        <strain evidence="1 2">KCTC 52418</strain>
    </source>
</reference>
<accession>A0A7L8AJC8</accession>
<dbReference type="NCBIfam" id="TIGR01488">
    <property type="entry name" value="HAD-SF-IB"/>
    <property type="match status" value="1"/>
</dbReference>
<dbReference type="SUPFAM" id="SSF56784">
    <property type="entry name" value="HAD-like"/>
    <property type="match status" value="1"/>
</dbReference>
<dbReference type="OrthoDB" id="9794212at2"/>